<dbReference type="Proteomes" id="UP001597051">
    <property type="component" value="Unassembled WGS sequence"/>
</dbReference>
<accession>A0ABW3IYR8</accession>
<gene>
    <name evidence="1" type="ORF">ACFQ0S_02025</name>
</gene>
<evidence type="ECO:0000313" key="2">
    <source>
        <dbReference type="Proteomes" id="UP001597051"/>
    </source>
</evidence>
<reference evidence="2" key="1">
    <citation type="journal article" date="2019" name="Int. J. Syst. Evol. Microbiol.">
        <title>The Global Catalogue of Microorganisms (GCM) 10K type strain sequencing project: providing services to taxonomists for standard genome sequencing and annotation.</title>
        <authorList>
            <consortium name="The Broad Institute Genomics Platform"/>
            <consortium name="The Broad Institute Genome Sequencing Center for Infectious Disease"/>
            <person name="Wu L."/>
            <person name="Ma J."/>
        </authorList>
    </citation>
    <scope>NUCLEOTIDE SEQUENCE [LARGE SCALE GENOMIC DNA]</scope>
    <source>
        <strain evidence="2">CECT 7649</strain>
    </source>
</reference>
<keyword evidence="2" id="KW-1185">Reference proteome</keyword>
<dbReference type="EMBL" id="JBHTIZ010000005">
    <property type="protein sequence ID" value="MFD0983244.1"/>
    <property type="molecule type" value="Genomic_DNA"/>
</dbReference>
<organism evidence="1 2">
    <name type="scientific">Flavobacterium myungsuense</name>
    <dbReference type="NCBI Taxonomy" id="651823"/>
    <lineage>
        <taxon>Bacteria</taxon>
        <taxon>Pseudomonadati</taxon>
        <taxon>Bacteroidota</taxon>
        <taxon>Flavobacteriia</taxon>
        <taxon>Flavobacteriales</taxon>
        <taxon>Flavobacteriaceae</taxon>
        <taxon>Flavobacterium</taxon>
    </lineage>
</organism>
<comment type="caution">
    <text evidence="1">The sequence shown here is derived from an EMBL/GenBank/DDBJ whole genome shotgun (WGS) entry which is preliminary data.</text>
</comment>
<dbReference type="Pfam" id="PF19891">
    <property type="entry name" value="DUF6364"/>
    <property type="match status" value="1"/>
</dbReference>
<evidence type="ECO:0000313" key="1">
    <source>
        <dbReference type="EMBL" id="MFD0983244.1"/>
    </source>
</evidence>
<protein>
    <submittedName>
        <fullName evidence="1">DUF6364 family protein</fullName>
    </submittedName>
</protein>
<dbReference type="RefSeq" id="WP_379752671.1">
    <property type="nucleotide sequence ID" value="NZ_JBHSYB010000002.1"/>
</dbReference>
<name>A0ABW3IYR8_9FLAO</name>
<dbReference type="InterPro" id="IPR045944">
    <property type="entry name" value="DUF6364"/>
</dbReference>
<proteinExistence type="predicted"/>
<sequence length="87" mass="9940">MNTKLTLKLDKNVIEKAKIYAAQHKHSLSFMIENYLKAVTSSEKTQANEEVKISEFVKSIGIDGVNLPEDFDYKKELTEILCKKYGV</sequence>